<evidence type="ECO:0000256" key="5">
    <source>
        <dbReference type="PIRSR" id="PIRSR604450-51"/>
    </source>
</evidence>
<dbReference type="RefSeq" id="WP_134112470.1">
    <property type="nucleotide sequence ID" value="NZ_SOBG01000002.1"/>
</dbReference>
<accession>A0AA46I6K4</accession>
<dbReference type="Pfam" id="PF24857">
    <property type="entry name" value="THR4_C"/>
    <property type="match status" value="1"/>
</dbReference>
<feature type="modified residue" description="N6-(pyridoxal phosphate)lysine" evidence="5">
    <location>
        <position position="111"/>
    </location>
</feature>
<dbReference type="Gene3D" id="3.90.1380.10">
    <property type="entry name" value="Threonine synthase, N-terminal domain"/>
    <property type="match status" value="1"/>
</dbReference>
<dbReference type="InterPro" id="IPR004450">
    <property type="entry name" value="Thr_synthase-like"/>
</dbReference>
<name>A0AA46I6K4_9FUSO</name>
<dbReference type="InterPro" id="IPR037158">
    <property type="entry name" value="Thr_synth_N_sf"/>
</dbReference>
<evidence type="ECO:0000256" key="4">
    <source>
        <dbReference type="NCBIfam" id="TIGR00260"/>
    </source>
</evidence>
<dbReference type="InterPro" id="IPR001926">
    <property type="entry name" value="TrpB-like_PALP"/>
</dbReference>
<comment type="caution">
    <text evidence="8">The sequence shown here is derived from an EMBL/GenBank/DDBJ whole genome shotgun (WGS) entry which is preliminary data.</text>
</comment>
<dbReference type="NCBIfam" id="TIGR00260">
    <property type="entry name" value="thrC"/>
    <property type="match status" value="1"/>
</dbReference>
<dbReference type="Proteomes" id="UP000294678">
    <property type="component" value="Unassembled WGS sequence"/>
</dbReference>
<dbReference type="GO" id="GO:0005737">
    <property type="term" value="C:cytoplasm"/>
    <property type="evidence" value="ECO:0007669"/>
    <property type="project" value="TreeGrafter"/>
</dbReference>
<dbReference type="AlphaFoldDB" id="A0AA46I6K4"/>
<dbReference type="Pfam" id="PF14821">
    <property type="entry name" value="Thr_synth_N"/>
    <property type="match status" value="1"/>
</dbReference>
<dbReference type="InterPro" id="IPR029144">
    <property type="entry name" value="Thr_synth_N"/>
</dbReference>
<gene>
    <name evidence="8" type="ORF">EV215_0568</name>
</gene>
<dbReference type="GO" id="GO:0004795">
    <property type="term" value="F:threonine synthase activity"/>
    <property type="evidence" value="ECO:0007669"/>
    <property type="project" value="UniProtKB-UniRule"/>
</dbReference>
<proteinExistence type="inferred from homology"/>
<dbReference type="GO" id="GO:0009088">
    <property type="term" value="P:threonine biosynthetic process"/>
    <property type="evidence" value="ECO:0007669"/>
    <property type="project" value="UniProtKB-UniRule"/>
</dbReference>
<feature type="domain" description="Threonine synthase N-terminal" evidence="7">
    <location>
        <begin position="4"/>
        <end position="79"/>
    </location>
</feature>
<dbReference type="InterPro" id="IPR036052">
    <property type="entry name" value="TrpB-like_PALP_sf"/>
</dbReference>
<dbReference type="PANTHER" id="PTHR43515:SF1">
    <property type="entry name" value="THREONINE SYNTHASE-LIKE 1"/>
    <property type="match status" value="1"/>
</dbReference>
<evidence type="ECO:0000259" key="6">
    <source>
        <dbReference type="Pfam" id="PF00291"/>
    </source>
</evidence>
<feature type="domain" description="Tryptophan synthase beta chain-like PALP" evidence="6">
    <location>
        <begin position="103"/>
        <end position="325"/>
    </location>
</feature>
<comment type="similarity">
    <text evidence="2">Belongs to the threonine synthase family.</text>
</comment>
<comment type="cofactor">
    <cofactor evidence="1 5">
        <name>pyridoxal 5'-phosphate</name>
        <dbReference type="ChEBI" id="CHEBI:597326"/>
    </cofactor>
</comment>
<evidence type="ECO:0000313" key="9">
    <source>
        <dbReference type="Proteomes" id="UP000294678"/>
    </source>
</evidence>
<protein>
    <recommendedName>
        <fullName evidence="4">Threonine synthase</fullName>
        <ecNumber evidence="4">4.2.3.1</ecNumber>
    </recommendedName>
</protein>
<evidence type="ECO:0000259" key="7">
    <source>
        <dbReference type="Pfam" id="PF14821"/>
    </source>
</evidence>
<dbReference type="EC" id="4.2.3.1" evidence="4"/>
<keyword evidence="3 5" id="KW-0663">Pyridoxal phosphate</keyword>
<dbReference type="PANTHER" id="PTHR43515">
    <property type="entry name" value="THREONINE SYNTHASE-LIKE 1"/>
    <property type="match status" value="1"/>
</dbReference>
<organism evidence="8 9">
    <name type="scientific">Hypnocyclicus thermotrophus</name>
    <dbReference type="NCBI Taxonomy" id="1627895"/>
    <lineage>
        <taxon>Bacteria</taxon>
        <taxon>Fusobacteriati</taxon>
        <taxon>Fusobacteriota</taxon>
        <taxon>Fusobacteriia</taxon>
        <taxon>Fusobacteriales</taxon>
        <taxon>Fusobacteriaceae</taxon>
        <taxon>Hypnocyclicus</taxon>
    </lineage>
</organism>
<dbReference type="CDD" id="cd01560">
    <property type="entry name" value="Thr-synth_2"/>
    <property type="match status" value="1"/>
</dbReference>
<dbReference type="Gene3D" id="3.40.50.1100">
    <property type="match status" value="2"/>
</dbReference>
<dbReference type="SUPFAM" id="SSF53686">
    <property type="entry name" value="Tryptophan synthase beta subunit-like PLP-dependent enzymes"/>
    <property type="match status" value="1"/>
</dbReference>
<dbReference type="EMBL" id="SOBG01000002">
    <property type="protein sequence ID" value="TDT71876.1"/>
    <property type="molecule type" value="Genomic_DNA"/>
</dbReference>
<evidence type="ECO:0000256" key="1">
    <source>
        <dbReference type="ARBA" id="ARBA00001933"/>
    </source>
</evidence>
<keyword evidence="9" id="KW-1185">Reference proteome</keyword>
<sequence>MKMYYSTRNVNEKVSFSEGVLKGLSTNGGLFVPENFEKIDIFNKKYLEVDYKSLAFDILSKFLNDFDEEEIKWCINEAYNEKFETEDIVSIKDIENVSFLELYRGPTLAFKDMALSILPKFMKLSKEKNNEKKDIVILTATSGDTGKAALEGFANNEGIKIIVFFPTDGVSEVQKAQMVTQTGDNTFVVAINGNFDDAQSGVKDIFNDTEFNKILNENGYVFSSANSINIGRLVPQIIYYFYGYFNLIKNNKIKTGDKINVVVPTGNFGNILASYYAFKMGLPVNKFICASNINNVLTDFLNTGIYDINREFNTTISPSMDILISSNLERFIESLTDKNDKLIIELMNSLKTNGKYELPNNLKEKLNKFYGGFADDKSTKSTIKNVYEKYSYVIDTHTAVAYKVYENYLEETNDTDTKTLIASTASPFKFTRAVLESIIDKNLDNKSDFELIEELSKITNLEIPKAVFELNKKEILHKTVINPNKMKDTIADFLKIK</sequence>
<dbReference type="Pfam" id="PF00291">
    <property type="entry name" value="PALP"/>
    <property type="match status" value="1"/>
</dbReference>
<evidence type="ECO:0000256" key="2">
    <source>
        <dbReference type="ARBA" id="ARBA00005517"/>
    </source>
</evidence>
<evidence type="ECO:0000256" key="3">
    <source>
        <dbReference type="ARBA" id="ARBA00022898"/>
    </source>
</evidence>
<evidence type="ECO:0000313" key="8">
    <source>
        <dbReference type="EMBL" id="TDT71876.1"/>
    </source>
</evidence>
<reference evidence="8 9" key="1">
    <citation type="submission" date="2019-03" db="EMBL/GenBank/DDBJ databases">
        <title>Genomic Encyclopedia of Type Strains, Phase IV (KMG-IV): sequencing the most valuable type-strain genomes for metagenomic binning, comparative biology and taxonomic classification.</title>
        <authorList>
            <person name="Goeker M."/>
        </authorList>
    </citation>
    <scope>NUCLEOTIDE SEQUENCE [LARGE SCALE GENOMIC DNA]</scope>
    <source>
        <strain evidence="8 9">DSM 100055</strain>
    </source>
</reference>